<organism evidence="1 2">
    <name type="scientific">Methylococcus capsulatus</name>
    <dbReference type="NCBI Taxonomy" id="414"/>
    <lineage>
        <taxon>Bacteria</taxon>
        <taxon>Pseudomonadati</taxon>
        <taxon>Pseudomonadota</taxon>
        <taxon>Gammaproteobacteria</taxon>
        <taxon>Methylococcales</taxon>
        <taxon>Methylococcaceae</taxon>
        <taxon>Methylococcus</taxon>
    </lineage>
</organism>
<gene>
    <name evidence="1" type="ORF">MCNOR_0966</name>
</gene>
<proteinExistence type="predicted"/>
<dbReference type="Proteomes" id="UP001158598">
    <property type="component" value="Chromosome"/>
</dbReference>
<dbReference type="AlphaFoldDB" id="A0AA35XZY7"/>
<accession>A0AA35XZY7</accession>
<evidence type="ECO:0000313" key="1">
    <source>
        <dbReference type="EMBL" id="CAI8768147.1"/>
    </source>
</evidence>
<evidence type="ECO:0000313" key="2">
    <source>
        <dbReference type="Proteomes" id="UP001158598"/>
    </source>
</evidence>
<sequence length="106" mass="11655">MDDEDHRTPEGQARKTIDELLTAAGRHVADADRTNILARRGFAIREFPLPSGHGFADYRRWCMNQPMAMFSLSLLSSEPVHDLPCIHTSPSGANPVRPASACRSGP</sequence>
<name>A0AA35XZY7_METCP</name>
<reference evidence="1" key="1">
    <citation type="submission" date="2023-03" db="EMBL/GenBank/DDBJ databases">
        <authorList>
            <person name="Pearce D."/>
        </authorList>
    </citation>
    <scope>NUCLEOTIDE SEQUENCE</scope>
    <source>
        <strain evidence="1">Mc</strain>
    </source>
</reference>
<protein>
    <submittedName>
        <fullName evidence="1">Uncharacterized protein</fullName>
    </submittedName>
</protein>
<dbReference type="EMBL" id="OX458332">
    <property type="protein sequence ID" value="CAI8768147.1"/>
    <property type="molecule type" value="Genomic_DNA"/>
</dbReference>